<dbReference type="PANTHER" id="PTHR31578">
    <property type="entry name" value="PROTEIN CBG21223-RELATED"/>
    <property type="match status" value="1"/>
</dbReference>
<name>W6NAV5_HAECO</name>
<keyword evidence="2" id="KW-1185">Reference proteome</keyword>
<dbReference type="InterPro" id="IPR021010">
    <property type="entry name" value="Cytosolic_motility_protein"/>
</dbReference>
<dbReference type="Pfam" id="PF12150">
    <property type="entry name" value="MFP2b"/>
    <property type="match status" value="2"/>
</dbReference>
<evidence type="ECO:0000313" key="1">
    <source>
        <dbReference type="EMBL" id="CDL94448.1"/>
    </source>
</evidence>
<dbReference type="AlphaFoldDB" id="W6NAV5"/>
<dbReference type="Proteomes" id="UP000025227">
    <property type="component" value="Unplaced"/>
</dbReference>
<organism evidence="1">
    <name type="scientific">Haemonchus contortus</name>
    <name type="common">Barber pole worm</name>
    <dbReference type="NCBI Taxonomy" id="6289"/>
    <lineage>
        <taxon>Eukaryota</taxon>
        <taxon>Metazoa</taxon>
        <taxon>Ecdysozoa</taxon>
        <taxon>Nematoda</taxon>
        <taxon>Chromadorea</taxon>
        <taxon>Rhabditida</taxon>
        <taxon>Rhabditina</taxon>
        <taxon>Rhabditomorpha</taxon>
        <taxon>Strongyloidea</taxon>
        <taxon>Trichostrongylidae</taxon>
        <taxon>Haemonchus</taxon>
    </lineage>
</organism>
<evidence type="ECO:0000313" key="2">
    <source>
        <dbReference type="Proteomes" id="UP000025227"/>
    </source>
</evidence>
<reference evidence="3" key="3">
    <citation type="submission" date="2020-12" db="UniProtKB">
        <authorList>
            <consortium name="WormBaseParasite"/>
        </authorList>
    </citation>
    <scope>IDENTIFICATION</scope>
    <source>
        <strain evidence="3">MHco3</strain>
    </source>
</reference>
<dbReference type="WBParaSite" id="HCON_00122920-00001">
    <property type="protein sequence ID" value="HCON_00122920-00001"/>
    <property type="gene ID" value="HCON_00122920"/>
</dbReference>
<accession>W6NAV5</accession>
<evidence type="ECO:0000313" key="3">
    <source>
        <dbReference type="WBParaSite" id="HCON_00122920-00001"/>
    </source>
</evidence>
<reference evidence="1" key="2">
    <citation type="submission" date="2013-05" db="EMBL/GenBank/DDBJ databases">
        <title>The genome and transcriptome of Haemonchus contortus: a key model parasite for drug and vaccine discovery.</title>
        <authorList>
            <person name="Laing R."/>
            <person name="Kikuchi T."/>
            <person name="Martinelli A."/>
            <person name="Tsai I.J."/>
            <person name="Beech R.N."/>
            <person name="Redman E."/>
            <person name="Holroyd N."/>
            <person name="Bartley D.J."/>
            <person name="Beasley H."/>
            <person name="Britton C."/>
            <person name="Curran D."/>
            <person name="Devaney E."/>
            <person name="Gilabert A."/>
            <person name="Jackson F."/>
            <person name="Hunt M."/>
            <person name="Johnston S."/>
            <person name="Kryukov I."/>
            <person name="Li K."/>
            <person name="Morrison A.A."/>
            <person name="Reid A.J."/>
            <person name="Sargison N."/>
            <person name="Saunders G."/>
            <person name="Wasmuth J.D."/>
            <person name="Wolstenholme A."/>
            <person name="Berriman M."/>
            <person name="Gilleard J.S."/>
            <person name="Cotton J.A."/>
        </authorList>
    </citation>
    <scope>NUCLEOTIDE SEQUENCE [LARGE SCALE GENOMIC DNA]</scope>
    <source>
        <strain evidence="1">ISE/inbred ISE</strain>
    </source>
</reference>
<gene>
    <name evidence="1" type="ORF">HCOI_00944200</name>
</gene>
<proteinExistence type="predicted"/>
<protein>
    <submittedName>
        <fullName evidence="1 3">Protein K08F8.5, isoform b</fullName>
    </submittedName>
</protein>
<dbReference type="OMA" id="CECASCP"/>
<sequence>MPNPPAKEDTWAFQKIGSAFPPNPVKCLGQQNMYVALWYKHGKPIHGRSWNNGGVVECSFPFKKAELRTAQQLEGNIQVLQYVGDHNTQGFWYEWILYKDRFDKSQGREIVRCGDSIPILWKDRPEGALLGYVDNKTEIALFSCDGKVYEKQGGDLKNMYLITRNLIGGPPYCECPNCKVAPPPPGPPPPRVMIDEWMDLRAGDAWPDRPLVKALDKTLDTIAGENPDQFVALWYQAGEPVMGRVWNEGGKVAANFCWNKNEYKGNVGSIQVLVHLSEHVRGFDYKWLPYPEAASFDKDKEWLPVHVNNAKGDISAGVITINGKQILGKVDVRNEKSAAGFGGKENMLVGPECAKNTIVLCRKARPGYKFD</sequence>
<dbReference type="EMBL" id="CAVP010058332">
    <property type="protein sequence ID" value="CDL94448.1"/>
    <property type="molecule type" value="Genomic_DNA"/>
</dbReference>
<dbReference type="SUPFAM" id="SSF141739">
    <property type="entry name" value="MFPT repeat-like"/>
    <property type="match status" value="2"/>
</dbReference>
<reference evidence="1" key="1">
    <citation type="submission" date="2013-03" db="EMBL/GenBank/DDBJ databases">
        <authorList>
            <person name="Aslett M."/>
        </authorList>
    </citation>
    <scope>NUCLEOTIDE SEQUENCE [LARGE SCALE GENOMIC DNA]</scope>
    <source>
        <strain evidence="1">ISE/inbred ISE</strain>
    </source>
</reference>
<dbReference type="PANTHER" id="PTHR31578:SF3">
    <property type="entry name" value="NEMATODE SPECIFIC PEPTIDE FAMILY"/>
    <property type="match status" value="1"/>
</dbReference>
<dbReference type="OrthoDB" id="5776186at2759"/>